<evidence type="ECO:0000256" key="2">
    <source>
        <dbReference type="SAM" id="Phobius"/>
    </source>
</evidence>
<evidence type="ECO:0000313" key="3">
    <source>
        <dbReference type="EMBL" id="TCB92846.1"/>
    </source>
</evidence>
<protein>
    <submittedName>
        <fullName evidence="3">Uncharacterized protein</fullName>
    </submittedName>
</protein>
<dbReference type="Proteomes" id="UP000292274">
    <property type="component" value="Unassembled WGS sequence"/>
</dbReference>
<dbReference type="AlphaFoldDB" id="A0A4R0G8D9"/>
<accession>A0A4R0G8D9</accession>
<comment type="caution">
    <text evidence="3">The sequence shown here is derived from an EMBL/GenBank/DDBJ whole genome shotgun (WGS) entry which is preliminary data.</text>
</comment>
<feature type="region of interest" description="Disordered" evidence="1">
    <location>
        <begin position="1"/>
        <end position="110"/>
    </location>
</feature>
<proteinExistence type="predicted"/>
<dbReference type="RefSeq" id="WP_131307363.1">
    <property type="nucleotide sequence ID" value="NZ_SJJR01000020.1"/>
</dbReference>
<name>A0A4R0G8D9_9ACTN</name>
<dbReference type="OrthoDB" id="3405841at2"/>
<gene>
    <name evidence="3" type="ORF">E0H26_23670</name>
</gene>
<keyword evidence="4" id="KW-1185">Reference proteome</keyword>
<sequence>MAAGRAAAAAPGTSGLDARTPGAEPVVPAPALPVWPPPTSPTGRRDESAPATPGAAPRQSTRPGLLPASAETGTNPPAAPPATAEPPAQPGHWRGTADAQAAQRPGGSDLSAYYAGGAGSATVAFPTGEPENSGSLTGHILAQGWTDTTPERSSTARVVIVMAVALGLLVAVSVLVVLVANNALSGLTGGLLE</sequence>
<feature type="compositionally biased region" description="Pro residues" evidence="1">
    <location>
        <begin position="77"/>
        <end position="89"/>
    </location>
</feature>
<feature type="compositionally biased region" description="Low complexity" evidence="1">
    <location>
        <begin position="1"/>
        <end position="10"/>
    </location>
</feature>
<feature type="transmembrane region" description="Helical" evidence="2">
    <location>
        <begin position="158"/>
        <end position="180"/>
    </location>
</feature>
<keyword evidence="2" id="KW-1133">Transmembrane helix</keyword>
<organism evidence="3 4">
    <name type="scientific">Micromonospora zingiberis</name>
    <dbReference type="NCBI Taxonomy" id="2053011"/>
    <lineage>
        <taxon>Bacteria</taxon>
        <taxon>Bacillati</taxon>
        <taxon>Actinomycetota</taxon>
        <taxon>Actinomycetes</taxon>
        <taxon>Micromonosporales</taxon>
        <taxon>Micromonosporaceae</taxon>
        <taxon>Micromonospora</taxon>
    </lineage>
</organism>
<reference evidence="3 4" key="1">
    <citation type="submission" date="2019-02" db="EMBL/GenBank/DDBJ databases">
        <title>Jishengella sp. nov., isolated from a root of Zingiber montanum.</title>
        <authorList>
            <person name="Kuncharoen N."/>
            <person name="Kudo T."/>
            <person name="Masahiro Y."/>
            <person name="Ohkuma M."/>
            <person name="Tanasupawat S."/>
        </authorList>
    </citation>
    <scope>NUCLEOTIDE SEQUENCE [LARGE SCALE GENOMIC DNA]</scope>
    <source>
        <strain evidence="3 4">PLAI 1-1</strain>
    </source>
</reference>
<evidence type="ECO:0000313" key="4">
    <source>
        <dbReference type="Proteomes" id="UP000292274"/>
    </source>
</evidence>
<feature type="compositionally biased region" description="Pro residues" evidence="1">
    <location>
        <begin position="27"/>
        <end position="40"/>
    </location>
</feature>
<keyword evidence="2" id="KW-0812">Transmembrane</keyword>
<dbReference type="EMBL" id="SJJR01000020">
    <property type="protein sequence ID" value="TCB92846.1"/>
    <property type="molecule type" value="Genomic_DNA"/>
</dbReference>
<evidence type="ECO:0000256" key="1">
    <source>
        <dbReference type="SAM" id="MobiDB-lite"/>
    </source>
</evidence>
<keyword evidence="2" id="KW-0472">Membrane</keyword>